<evidence type="ECO:0000259" key="3">
    <source>
        <dbReference type="Pfam" id="PF18329"/>
    </source>
</evidence>
<dbReference type="InterPro" id="IPR027824">
    <property type="entry name" value="DUF4469"/>
</dbReference>
<dbReference type="Pfam" id="PF18329">
    <property type="entry name" value="SGBP_B_XBD"/>
    <property type="match status" value="1"/>
</dbReference>
<feature type="domain" description="DUF4469" evidence="2">
    <location>
        <begin position="138"/>
        <end position="212"/>
    </location>
</feature>
<dbReference type="EMBL" id="JX424621">
    <property type="protein sequence ID" value="AGH14020.1"/>
    <property type="molecule type" value="Genomic_DNA"/>
</dbReference>
<dbReference type="AlphaFoldDB" id="W5QT91"/>
<protein>
    <recommendedName>
        <fullName evidence="5">Surface glycan-binding protein B xyloglucan binding domain-containing protein</fullName>
    </recommendedName>
</protein>
<evidence type="ECO:0008006" key="5">
    <source>
        <dbReference type="Google" id="ProtNLM"/>
    </source>
</evidence>
<feature type="signal peptide" evidence="1">
    <location>
        <begin position="1"/>
        <end position="29"/>
    </location>
</feature>
<dbReference type="Pfam" id="PF14734">
    <property type="entry name" value="DUF4469"/>
    <property type="match status" value="1"/>
</dbReference>
<feature type="domain" description="Surface glycan-binding protein B xyloglucan binding" evidence="3">
    <location>
        <begin position="224"/>
        <end position="441"/>
    </location>
</feature>
<name>W5QT91_9BACT</name>
<dbReference type="InterPro" id="IPR013783">
    <property type="entry name" value="Ig-like_fold"/>
</dbReference>
<dbReference type="InterPro" id="IPR040475">
    <property type="entry name" value="SGBP_B_XBD"/>
</dbReference>
<dbReference type="Gene3D" id="2.60.40.10">
    <property type="entry name" value="Immunoglobulins"/>
    <property type="match status" value="2"/>
</dbReference>
<evidence type="ECO:0000256" key="1">
    <source>
        <dbReference type="SAM" id="SignalP"/>
    </source>
</evidence>
<evidence type="ECO:0000313" key="4">
    <source>
        <dbReference type="EMBL" id="AGH14020.1"/>
    </source>
</evidence>
<proteinExistence type="predicted"/>
<dbReference type="PROSITE" id="PS51257">
    <property type="entry name" value="PROKAR_LIPOPROTEIN"/>
    <property type="match status" value="1"/>
</dbReference>
<sequence>MIKMQYKMKKHINWALLAVGFVSLFSSCADEPDKFELTGGKPSINYIRLQDAASKDSLLVEAFTATPICIVGENLTSIKEMYFNDVKATLNTSYITKNTMLLTIPKDIPGSNTGKIYMVTSDADTVTYDFKVLVPAPMVTAMKNEWAKIGEDAVITGQYFVDDPNQPLSVTFTGISNSTSIKVPTENIKSISASQIVFKVPEGVQEGQVEVTSIYGTGKSKFYFHDSRGLITNFDGATDVVPQGWNINATYSDVNGVDGNYVQVGPAETEGGWVEDLKLPFWCGNWNGDPMSITSGPGIPLRNFLDFSDWQNMSFKMELYIPKSNPWSAGAMQILFVNNQQCANDSWQNNTYIHTSADGGLDLPRALYNPWKDSGSFDTGDEWITVTIPLTEFVYNDDGSKVSNPMSESSFDSFIIWPINGGVSGTICTPIFRYDNIRVVPNL</sequence>
<organism evidence="4">
    <name type="scientific">Prevotella sp. Sc00028</name>
    <dbReference type="NCBI Taxonomy" id="1231728"/>
    <lineage>
        <taxon>Bacteria</taxon>
        <taxon>Pseudomonadati</taxon>
        <taxon>Bacteroidota</taxon>
        <taxon>Bacteroidia</taxon>
        <taxon>Bacteroidales</taxon>
        <taxon>Prevotellaceae</taxon>
        <taxon>Prevotella</taxon>
    </lineage>
</organism>
<keyword evidence="1" id="KW-0732">Signal</keyword>
<feature type="chain" id="PRO_5004870554" description="Surface glycan-binding protein B xyloglucan binding domain-containing protein" evidence="1">
    <location>
        <begin position="30"/>
        <end position="443"/>
    </location>
</feature>
<dbReference type="GO" id="GO:0030247">
    <property type="term" value="F:polysaccharide binding"/>
    <property type="evidence" value="ECO:0007669"/>
    <property type="project" value="InterPro"/>
</dbReference>
<evidence type="ECO:0000259" key="2">
    <source>
        <dbReference type="Pfam" id="PF14734"/>
    </source>
</evidence>
<accession>W5QT91</accession>
<reference evidence="4" key="1">
    <citation type="journal article" date="2014" name="J. Ind. Microbiol. Biotechnol.">
        <title>Analysis of the bovine rumen microbiome reveals a diversity of Sus-like polysaccharide utilization loci from the bacterial phylum Bacteroidetes.</title>
        <authorList>
            <person name="Rosewarne C.P."/>
            <person name="Pope P.B."/>
            <person name="Cheung J.L."/>
            <person name="Morrison M."/>
        </authorList>
    </citation>
    <scope>NUCLEOTIDE SEQUENCE</scope>
    <source>
        <strain evidence="4">Sc00028</strain>
    </source>
</reference>